<feature type="transmembrane region" description="Helical" evidence="2">
    <location>
        <begin position="220"/>
        <end position="243"/>
    </location>
</feature>
<dbReference type="AlphaFoldDB" id="A0AAD7X540"/>
<evidence type="ECO:0000256" key="2">
    <source>
        <dbReference type="SAM" id="Phobius"/>
    </source>
</evidence>
<feature type="compositionally biased region" description="Polar residues" evidence="1">
    <location>
        <begin position="376"/>
        <end position="385"/>
    </location>
</feature>
<evidence type="ECO:0000259" key="3">
    <source>
        <dbReference type="Pfam" id="PF20152"/>
    </source>
</evidence>
<reference evidence="4" key="1">
    <citation type="submission" date="2022-11" db="EMBL/GenBank/DDBJ databases">
        <title>Genome Sequence of Cubamyces cubensis.</title>
        <authorList>
            <person name="Buettner E."/>
        </authorList>
    </citation>
    <scope>NUCLEOTIDE SEQUENCE</scope>
    <source>
        <strain evidence="4">MPL-01</strain>
    </source>
</reference>
<gene>
    <name evidence="4" type="ORF">ONZ51_g12221</name>
</gene>
<feature type="domain" description="DUF6534" evidence="3">
    <location>
        <begin position="188"/>
        <end position="274"/>
    </location>
</feature>
<feature type="transmembrane region" description="Helical" evidence="2">
    <location>
        <begin position="182"/>
        <end position="204"/>
    </location>
</feature>
<keyword evidence="2" id="KW-0812">Transmembrane</keyword>
<dbReference type="Pfam" id="PF20152">
    <property type="entry name" value="DUF6534"/>
    <property type="match status" value="1"/>
</dbReference>
<dbReference type="Proteomes" id="UP001215151">
    <property type="component" value="Unassembled WGS sequence"/>
</dbReference>
<dbReference type="PANTHER" id="PTHR40465">
    <property type="entry name" value="CHROMOSOME 1, WHOLE GENOME SHOTGUN SEQUENCE"/>
    <property type="match status" value="1"/>
</dbReference>
<dbReference type="InterPro" id="IPR045339">
    <property type="entry name" value="DUF6534"/>
</dbReference>
<comment type="caution">
    <text evidence="4">The sequence shown here is derived from an EMBL/GenBank/DDBJ whole genome shotgun (WGS) entry which is preliminary data.</text>
</comment>
<dbReference type="PANTHER" id="PTHR40465:SF1">
    <property type="entry name" value="DUF6534 DOMAIN-CONTAINING PROTEIN"/>
    <property type="match status" value="1"/>
</dbReference>
<protein>
    <recommendedName>
        <fullName evidence="3">DUF6534 domain-containing protein</fullName>
    </recommendedName>
</protein>
<keyword evidence="5" id="KW-1185">Reference proteome</keyword>
<keyword evidence="2" id="KW-0472">Membrane</keyword>
<sequence>MSHINLNPTYGALFIGALVSSVFLDALHLALSAHFVYHYLISNNANPDALSHIVWSFKLRIVVDSLVVSSVHTLYTSRLWTLLAIDDHVEPFGKEARRWSRQKVPAHASATRWIMRRVMPWFVSVLVIIGYAIVVGAYRGGLSCKVRVTLICSATRSFAVMCYETIRLDSFDDLAHSPCATYVPLASSIIIDGVIAGTLCYFLARCRPKSAAMNGPIRTLMVYTVNTGVITSVCSLITMAMMAAFPKTFVPVAIEFLVIKLYINSYMAMLNARPSLYPSSDPRHRRARTYSAFFPPSPRTRNPVRPGDPLDQKHVPFGAFPPFSASASASSIQLIHISQPSPNPNTAHSAGSLPRDSLRASASDAYPALVGAGETTEWSRTSPPQTLRIPRLSHPDVRTHDGGVETVFGVGTGVGVNVGFPAHPHAIALGGLQRMHSFADSGASSATAVTAMTPATLPLPGMHSNSGMGLGSGARHPLAASVYANPIDPLTPAPAPARSPVDASVSALGAGIPGSTRASPAHPLASGTDLHADVERAATRADPNASASAGVGLVLPGFAGRAAAGPAAARACADPAPVRELLVLDAVLLLLRERERAGDAYIPEDACFSSHSGRPGCSQRTFKS</sequence>
<feature type="region of interest" description="Disordered" evidence="1">
    <location>
        <begin position="337"/>
        <end position="358"/>
    </location>
</feature>
<evidence type="ECO:0000313" key="4">
    <source>
        <dbReference type="EMBL" id="KAJ8456273.1"/>
    </source>
</evidence>
<keyword evidence="2" id="KW-1133">Transmembrane helix</keyword>
<dbReference type="EMBL" id="JAPEVG010000708">
    <property type="protein sequence ID" value="KAJ8456273.1"/>
    <property type="molecule type" value="Genomic_DNA"/>
</dbReference>
<evidence type="ECO:0000256" key="1">
    <source>
        <dbReference type="SAM" id="MobiDB-lite"/>
    </source>
</evidence>
<feature type="transmembrane region" description="Helical" evidence="2">
    <location>
        <begin position="12"/>
        <end position="37"/>
    </location>
</feature>
<proteinExistence type="predicted"/>
<feature type="transmembrane region" description="Helical" evidence="2">
    <location>
        <begin position="118"/>
        <end position="138"/>
    </location>
</feature>
<evidence type="ECO:0000313" key="5">
    <source>
        <dbReference type="Proteomes" id="UP001215151"/>
    </source>
</evidence>
<accession>A0AAD7X540</accession>
<feature type="compositionally biased region" description="Polar residues" evidence="1">
    <location>
        <begin position="337"/>
        <end position="349"/>
    </location>
</feature>
<organism evidence="4 5">
    <name type="scientific">Trametes cubensis</name>
    <dbReference type="NCBI Taxonomy" id="1111947"/>
    <lineage>
        <taxon>Eukaryota</taxon>
        <taxon>Fungi</taxon>
        <taxon>Dikarya</taxon>
        <taxon>Basidiomycota</taxon>
        <taxon>Agaricomycotina</taxon>
        <taxon>Agaricomycetes</taxon>
        <taxon>Polyporales</taxon>
        <taxon>Polyporaceae</taxon>
        <taxon>Trametes</taxon>
    </lineage>
</organism>
<feature type="region of interest" description="Disordered" evidence="1">
    <location>
        <begin position="372"/>
        <end position="400"/>
    </location>
</feature>
<name>A0AAD7X540_9APHY</name>
<feature type="region of interest" description="Disordered" evidence="1">
    <location>
        <begin position="291"/>
        <end position="311"/>
    </location>
</feature>